<evidence type="ECO:0000256" key="1">
    <source>
        <dbReference type="SAM" id="Phobius"/>
    </source>
</evidence>
<keyword evidence="1" id="KW-0812">Transmembrane</keyword>
<reference evidence="2 3" key="1">
    <citation type="submission" date="2016-10" db="EMBL/GenBank/DDBJ databases">
        <authorList>
            <person name="de Groot N.N."/>
        </authorList>
    </citation>
    <scope>NUCLEOTIDE SEQUENCE [LARGE SCALE GENOMIC DNA]</scope>
    <source>
        <strain evidence="2 3">DSM 22274</strain>
    </source>
</reference>
<dbReference type="InterPro" id="IPR019533">
    <property type="entry name" value="Peptidase_S26"/>
</dbReference>
<organism evidence="2 3">
    <name type="scientific">Arthrobacter alpinus</name>
    <dbReference type="NCBI Taxonomy" id="656366"/>
    <lineage>
        <taxon>Bacteria</taxon>
        <taxon>Bacillati</taxon>
        <taxon>Actinomycetota</taxon>
        <taxon>Actinomycetes</taxon>
        <taxon>Micrococcales</taxon>
        <taxon>Micrococcaceae</taxon>
        <taxon>Arthrobacter</taxon>
    </lineage>
</organism>
<feature type="transmembrane region" description="Helical" evidence="1">
    <location>
        <begin position="38"/>
        <end position="59"/>
    </location>
</feature>
<dbReference type="EMBL" id="FNTV01000001">
    <property type="protein sequence ID" value="SEE63527.1"/>
    <property type="molecule type" value="Genomic_DNA"/>
</dbReference>
<accession>A0A1H5KGH2</accession>
<keyword evidence="1" id="KW-1133">Transmembrane helix</keyword>
<dbReference type="GO" id="GO:0004252">
    <property type="term" value="F:serine-type endopeptidase activity"/>
    <property type="evidence" value="ECO:0007669"/>
    <property type="project" value="InterPro"/>
</dbReference>
<dbReference type="GO" id="GO:0006465">
    <property type="term" value="P:signal peptide processing"/>
    <property type="evidence" value="ECO:0007669"/>
    <property type="project" value="InterPro"/>
</dbReference>
<keyword evidence="1" id="KW-0472">Membrane</keyword>
<evidence type="ECO:0000313" key="3">
    <source>
        <dbReference type="Proteomes" id="UP000182725"/>
    </source>
</evidence>
<dbReference type="CDD" id="cd06530">
    <property type="entry name" value="S26_SPase_I"/>
    <property type="match status" value="1"/>
</dbReference>
<proteinExistence type="predicted"/>
<dbReference type="Proteomes" id="UP000182725">
    <property type="component" value="Unassembled WGS sequence"/>
</dbReference>
<dbReference type="AlphaFoldDB" id="A0A1H5KGH2"/>
<evidence type="ECO:0000313" key="2">
    <source>
        <dbReference type="EMBL" id="SEE63527.1"/>
    </source>
</evidence>
<dbReference type="RefSeq" id="WP_244516826.1">
    <property type="nucleotide sequence ID" value="NZ_FNTV01000001.1"/>
</dbReference>
<feature type="transmembrane region" description="Helical" evidence="1">
    <location>
        <begin position="170"/>
        <end position="188"/>
    </location>
</feature>
<name>A0A1H5KGH2_9MICC</name>
<protein>
    <submittedName>
        <fullName evidence="2">Signal peptidase, endoplasmic reticulum-type</fullName>
    </submittedName>
</protein>
<sequence length="210" mass="22484">MPEQLVQDENSSGSNSNAAGRVSLERAARVLNIFREGFLTIIAVAGVICIIGITAGYFLNASFVVFKTGSMEPHYPVGAISLTIKIPAKELKPGDVASVLRDGATVLITHRVVSVNDDPAGPQSGKAVLTLKGDANSSEDPVLYTVASAQKVVFTVPRLGAWVMAMRGPWFLGAATLIVSALVAWSFWPKRARKHRAEPEKSIRRLDAES</sequence>
<gene>
    <name evidence="2" type="ORF">SAMN04489740_1990</name>
</gene>